<feature type="domain" description="Peptidase S1" evidence="8">
    <location>
        <begin position="24"/>
        <end position="86"/>
    </location>
</feature>
<evidence type="ECO:0000256" key="5">
    <source>
        <dbReference type="ARBA" id="ARBA00023180"/>
    </source>
</evidence>
<dbReference type="InterPro" id="IPR043504">
    <property type="entry name" value="Peptidase_S1_PA_chymotrypsin"/>
</dbReference>
<evidence type="ECO:0000256" key="3">
    <source>
        <dbReference type="ARBA" id="ARBA00022729"/>
    </source>
</evidence>
<dbReference type="InterPro" id="IPR009003">
    <property type="entry name" value="Peptidase_S1_PA"/>
</dbReference>
<organism evidence="9 10">
    <name type="scientific">Dreissena polymorpha</name>
    <name type="common">Zebra mussel</name>
    <name type="synonym">Mytilus polymorpha</name>
    <dbReference type="NCBI Taxonomy" id="45954"/>
    <lineage>
        <taxon>Eukaryota</taxon>
        <taxon>Metazoa</taxon>
        <taxon>Spiralia</taxon>
        <taxon>Lophotrochozoa</taxon>
        <taxon>Mollusca</taxon>
        <taxon>Bivalvia</taxon>
        <taxon>Autobranchia</taxon>
        <taxon>Heteroconchia</taxon>
        <taxon>Euheterodonta</taxon>
        <taxon>Imparidentia</taxon>
        <taxon>Neoheterodontei</taxon>
        <taxon>Myida</taxon>
        <taxon>Dreissenoidea</taxon>
        <taxon>Dreissenidae</taxon>
        <taxon>Dreissena</taxon>
    </lineage>
</organism>
<evidence type="ECO:0000256" key="6">
    <source>
        <dbReference type="SAM" id="MobiDB-lite"/>
    </source>
</evidence>
<dbReference type="GO" id="GO:0006508">
    <property type="term" value="P:proteolysis"/>
    <property type="evidence" value="ECO:0007669"/>
    <property type="project" value="InterPro"/>
</dbReference>
<dbReference type="PANTHER" id="PTHR24250:SF27">
    <property type="entry name" value="ELASTASE 2 LIKE"/>
    <property type="match status" value="1"/>
</dbReference>
<reference evidence="9" key="1">
    <citation type="journal article" date="2019" name="bioRxiv">
        <title>The Genome of the Zebra Mussel, Dreissena polymorpha: A Resource for Invasive Species Research.</title>
        <authorList>
            <person name="McCartney M.A."/>
            <person name="Auch B."/>
            <person name="Kono T."/>
            <person name="Mallez S."/>
            <person name="Zhang Y."/>
            <person name="Obille A."/>
            <person name="Becker A."/>
            <person name="Abrahante J.E."/>
            <person name="Garbe J."/>
            <person name="Badalamenti J.P."/>
            <person name="Herman A."/>
            <person name="Mangelson H."/>
            <person name="Liachko I."/>
            <person name="Sullivan S."/>
            <person name="Sone E.D."/>
            <person name="Koren S."/>
            <person name="Silverstein K.A.T."/>
            <person name="Beckman K.B."/>
            <person name="Gohl D.M."/>
        </authorList>
    </citation>
    <scope>NUCLEOTIDE SEQUENCE</scope>
    <source>
        <strain evidence="9">Duluth1</strain>
        <tissue evidence="9">Whole animal</tissue>
    </source>
</reference>
<protein>
    <recommendedName>
        <fullName evidence="8">Peptidase S1 domain-containing protein</fullName>
    </recommendedName>
</protein>
<dbReference type="FunFam" id="2.40.10.10:FF:000054">
    <property type="entry name" value="Complement C1r subcomponent"/>
    <property type="match status" value="1"/>
</dbReference>
<keyword evidence="2" id="KW-0964">Secreted</keyword>
<evidence type="ECO:0000313" key="9">
    <source>
        <dbReference type="EMBL" id="KAH3820136.1"/>
    </source>
</evidence>
<evidence type="ECO:0000256" key="7">
    <source>
        <dbReference type="SAM" id="SignalP"/>
    </source>
</evidence>
<evidence type="ECO:0000259" key="8">
    <source>
        <dbReference type="Pfam" id="PF00089"/>
    </source>
</evidence>
<feature type="chain" id="PRO_5038867141" description="Peptidase S1 domain-containing protein" evidence="7">
    <location>
        <begin position="23"/>
        <end position="159"/>
    </location>
</feature>
<reference evidence="9" key="2">
    <citation type="submission" date="2020-11" db="EMBL/GenBank/DDBJ databases">
        <authorList>
            <person name="McCartney M.A."/>
            <person name="Auch B."/>
            <person name="Kono T."/>
            <person name="Mallez S."/>
            <person name="Becker A."/>
            <person name="Gohl D.M."/>
            <person name="Silverstein K.A.T."/>
            <person name="Koren S."/>
            <person name="Bechman K.B."/>
            <person name="Herman A."/>
            <person name="Abrahante J.E."/>
            <person name="Garbe J."/>
        </authorList>
    </citation>
    <scope>NUCLEOTIDE SEQUENCE</scope>
    <source>
        <strain evidence="9">Duluth1</strain>
        <tissue evidence="9">Whole animal</tissue>
    </source>
</reference>
<dbReference type="GO" id="GO:0004252">
    <property type="term" value="F:serine-type endopeptidase activity"/>
    <property type="evidence" value="ECO:0007669"/>
    <property type="project" value="InterPro"/>
</dbReference>
<dbReference type="SUPFAM" id="SSF50494">
    <property type="entry name" value="Trypsin-like serine proteases"/>
    <property type="match status" value="1"/>
</dbReference>
<dbReference type="Pfam" id="PF00089">
    <property type="entry name" value="Trypsin"/>
    <property type="match status" value="1"/>
</dbReference>
<keyword evidence="10" id="KW-1185">Reference proteome</keyword>
<dbReference type="EMBL" id="JAIWYP010000005">
    <property type="protein sequence ID" value="KAH3820136.1"/>
    <property type="molecule type" value="Genomic_DNA"/>
</dbReference>
<dbReference type="AlphaFoldDB" id="A0A9D4GRF4"/>
<keyword evidence="5" id="KW-0325">Glycoprotein</keyword>
<feature type="signal peptide" evidence="7">
    <location>
        <begin position="1"/>
        <end position="22"/>
    </location>
</feature>
<keyword evidence="3 7" id="KW-0732">Signal</keyword>
<evidence type="ECO:0000256" key="2">
    <source>
        <dbReference type="ARBA" id="ARBA00022525"/>
    </source>
</evidence>
<comment type="subcellular location">
    <subcellularLocation>
        <location evidence="1">Secreted</location>
    </subcellularLocation>
</comment>
<feature type="region of interest" description="Disordered" evidence="6">
    <location>
        <begin position="123"/>
        <end position="142"/>
    </location>
</feature>
<comment type="caution">
    <text evidence="9">The sequence shown here is derived from an EMBL/GenBank/DDBJ whole genome shotgun (WGS) entry which is preliminary data.</text>
</comment>
<name>A0A9D4GRF4_DREPO</name>
<dbReference type="Gene3D" id="2.40.10.10">
    <property type="entry name" value="Trypsin-like serine proteases"/>
    <property type="match status" value="1"/>
</dbReference>
<feature type="compositionally biased region" description="Polar residues" evidence="6">
    <location>
        <begin position="123"/>
        <end position="138"/>
    </location>
</feature>
<keyword evidence="4" id="KW-1015">Disulfide bond</keyword>
<dbReference type="InterPro" id="IPR001254">
    <property type="entry name" value="Trypsin_dom"/>
</dbReference>
<sequence>MWLAGVDDIALKLLLCVSLCLSSVCVCVFKKRVGDVCNGDSGGGFMMELPGGFKWVLAGIVSFGFKCNSPYHYSYFTNVGMFYDWIDSIAKFTDEKIKLDFLTTTSSEQDPESSIMRVTKGSNLTSAKTTAPTQSPVGQDNGKGMYFVGLRRGEEMKFI</sequence>
<dbReference type="GO" id="GO:0005576">
    <property type="term" value="C:extracellular region"/>
    <property type="evidence" value="ECO:0007669"/>
    <property type="project" value="UniProtKB-SubCell"/>
</dbReference>
<evidence type="ECO:0000313" key="10">
    <source>
        <dbReference type="Proteomes" id="UP000828390"/>
    </source>
</evidence>
<gene>
    <name evidence="9" type="ORF">DPMN_121880</name>
</gene>
<dbReference type="Proteomes" id="UP000828390">
    <property type="component" value="Unassembled WGS sequence"/>
</dbReference>
<evidence type="ECO:0000256" key="1">
    <source>
        <dbReference type="ARBA" id="ARBA00004613"/>
    </source>
</evidence>
<dbReference type="PANTHER" id="PTHR24250">
    <property type="entry name" value="CHYMOTRYPSIN-RELATED"/>
    <property type="match status" value="1"/>
</dbReference>
<evidence type="ECO:0000256" key="4">
    <source>
        <dbReference type="ARBA" id="ARBA00023157"/>
    </source>
</evidence>
<accession>A0A9D4GRF4</accession>
<proteinExistence type="predicted"/>